<reference evidence="2 3" key="1">
    <citation type="submission" date="2017-05" db="EMBL/GenBank/DDBJ databases">
        <authorList>
            <person name="Song R."/>
            <person name="Chenine A.L."/>
            <person name="Ruprecht R.M."/>
        </authorList>
    </citation>
    <scope>NUCLEOTIDE SEQUENCE [LARGE SCALE GENOMIC DNA]</scope>
    <source>
        <strain evidence="2 3">CECT 8898</strain>
    </source>
</reference>
<gene>
    <name evidence="2" type="ORF">MAA8898_00486</name>
</gene>
<evidence type="ECO:0000313" key="3">
    <source>
        <dbReference type="Proteomes" id="UP000207598"/>
    </source>
</evidence>
<proteinExistence type="predicted"/>
<accession>A0A238JSA5</accession>
<protein>
    <submittedName>
        <fullName evidence="2">Uncharacterized protein</fullName>
    </submittedName>
</protein>
<dbReference type="EMBL" id="FXYF01000001">
    <property type="protein sequence ID" value="SMX33541.1"/>
    <property type="molecule type" value="Genomic_DNA"/>
</dbReference>
<keyword evidence="1" id="KW-0472">Membrane</keyword>
<evidence type="ECO:0000313" key="2">
    <source>
        <dbReference type="EMBL" id="SMX33541.1"/>
    </source>
</evidence>
<feature type="transmembrane region" description="Helical" evidence="1">
    <location>
        <begin position="30"/>
        <end position="48"/>
    </location>
</feature>
<keyword evidence="1" id="KW-1133">Transmembrane helix</keyword>
<dbReference type="AlphaFoldDB" id="A0A238JSA5"/>
<name>A0A238JSA5_9RHOB</name>
<organism evidence="2 3">
    <name type="scientific">Maliponia aquimaris</name>
    <dbReference type="NCBI Taxonomy" id="1673631"/>
    <lineage>
        <taxon>Bacteria</taxon>
        <taxon>Pseudomonadati</taxon>
        <taxon>Pseudomonadota</taxon>
        <taxon>Alphaproteobacteria</taxon>
        <taxon>Rhodobacterales</taxon>
        <taxon>Paracoccaceae</taxon>
        <taxon>Maliponia</taxon>
    </lineage>
</organism>
<keyword evidence="1" id="KW-0812">Transmembrane</keyword>
<sequence>MAALLAFVLAFAAGPALVLALLRLPPRLPVLTLQAGGVFAAMVGALLLQGRSAPGLLAALWLGWLLAVALVAQALRRRLPGPHTRRWTALGAALAAPLPWFGLATAQLMD</sequence>
<keyword evidence="3" id="KW-1185">Reference proteome</keyword>
<feature type="transmembrane region" description="Helical" evidence="1">
    <location>
        <begin position="87"/>
        <end position="106"/>
    </location>
</feature>
<evidence type="ECO:0000256" key="1">
    <source>
        <dbReference type="SAM" id="Phobius"/>
    </source>
</evidence>
<dbReference type="RefSeq" id="WP_094019350.1">
    <property type="nucleotide sequence ID" value="NZ_FXYF01000001.1"/>
</dbReference>
<feature type="transmembrane region" description="Helical" evidence="1">
    <location>
        <begin position="55"/>
        <end position="75"/>
    </location>
</feature>
<dbReference type="Proteomes" id="UP000207598">
    <property type="component" value="Unassembled WGS sequence"/>
</dbReference>